<evidence type="ECO:0000313" key="2">
    <source>
        <dbReference type="EMBL" id="TNV72922.1"/>
    </source>
</evidence>
<gene>
    <name evidence="2" type="ORF">FGO68_gene832</name>
</gene>
<comment type="caution">
    <text evidence="2">The sequence shown here is derived from an EMBL/GenBank/DDBJ whole genome shotgun (WGS) entry which is preliminary data.</text>
</comment>
<dbReference type="Proteomes" id="UP000785679">
    <property type="component" value="Unassembled WGS sequence"/>
</dbReference>
<organism evidence="2 3">
    <name type="scientific">Halteria grandinella</name>
    <dbReference type="NCBI Taxonomy" id="5974"/>
    <lineage>
        <taxon>Eukaryota</taxon>
        <taxon>Sar</taxon>
        <taxon>Alveolata</taxon>
        <taxon>Ciliophora</taxon>
        <taxon>Intramacronucleata</taxon>
        <taxon>Spirotrichea</taxon>
        <taxon>Stichotrichia</taxon>
        <taxon>Sporadotrichida</taxon>
        <taxon>Halteriidae</taxon>
        <taxon>Halteria</taxon>
    </lineage>
</organism>
<evidence type="ECO:0000256" key="1">
    <source>
        <dbReference type="SAM" id="MobiDB-lite"/>
    </source>
</evidence>
<proteinExistence type="predicted"/>
<evidence type="ECO:0000313" key="3">
    <source>
        <dbReference type="Proteomes" id="UP000785679"/>
    </source>
</evidence>
<reference evidence="2" key="1">
    <citation type="submission" date="2019-06" db="EMBL/GenBank/DDBJ databases">
        <authorList>
            <person name="Zheng W."/>
        </authorList>
    </citation>
    <scope>NUCLEOTIDE SEQUENCE</scope>
    <source>
        <strain evidence="2">QDHG01</strain>
    </source>
</reference>
<sequence length="474" mass="53851">MRPNQVPINEFIKLKQIFDMKQHNKDANLKRKQISNKRYLDLAAQYQCNNSDTRLVIHDQRMEKRISMNTSSVAQDELRSQSPRKRMSEAGSPVIAGFDKIEAKPSTGGIADPMMNKYVFSSETQLTKNQSSPKNSRFRRQSTIKMSMSPMKNAAAAADGQRQVHFESFSQSLQRRASPVQGGVMISEFLEESPMSVSRLQSRKFQLIKLPTKPLSPKIQSRICRKMKQRSSKAGPIEVEELAFKEDLKEIAKKNTVYEDFLASGLGKQIEFLKNYQSIKSAKNSQFGKEFKVFSAGQITSKINLSIPSQRQKLYNFLKGKEANSNIKTGEDTPLWGNFFNRPRQNQISLFRDVISESPTINFHINPKSTKNAFNSPLLRANGQYKPYHGCEFEDWLTRQMGKAKNSAFSNELTEQFAKCRRETRDAQEIQTSITLKLKEIKSGRRTTAAGNRAAAGNNGFSSELIDYPQLISL</sequence>
<dbReference type="OrthoDB" id="10686410at2759"/>
<name>A0A8J8ND27_HALGN</name>
<dbReference type="EMBL" id="RRYP01020455">
    <property type="protein sequence ID" value="TNV72922.1"/>
    <property type="molecule type" value="Genomic_DNA"/>
</dbReference>
<keyword evidence="3" id="KW-1185">Reference proteome</keyword>
<dbReference type="AlphaFoldDB" id="A0A8J8ND27"/>
<protein>
    <submittedName>
        <fullName evidence="2">Uncharacterized protein</fullName>
    </submittedName>
</protein>
<feature type="region of interest" description="Disordered" evidence="1">
    <location>
        <begin position="69"/>
        <end position="91"/>
    </location>
</feature>
<accession>A0A8J8ND27</accession>